<evidence type="ECO:0000256" key="3">
    <source>
        <dbReference type="ARBA" id="ARBA00022552"/>
    </source>
</evidence>
<dbReference type="Gene3D" id="1.10.150.170">
    <property type="entry name" value="Putative methyltransferase TM0872, insert domain"/>
    <property type="match status" value="1"/>
</dbReference>
<keyword evidence="2" id="KW-0963">Cytoplasm</keyword>
<evidence type="ECO:0000256" key="2">
    <source>
        <dbReference type="ARBA" id="ARBA00022490"/>
    </source>
</evidence>
<keyword evidence="3" id="KW-0698">rRNA processing</keyword>
<dbReference type="InterPro" id="IPR029063">
    <property type="entry name" value="SAM-dependent_MTases_sf"/>
</dbReference>
<dbReference type="Gene3D" id="3.40.50.150">
    <property type="entry name" value="Vaccinia Virus protein VP39"/>
    <property type="match status" value="1"/>
</dbReference>
<name>J9D3X1_9ZZZZ</name>
<accession>J9D3X1</accession>
<dbReference type="EMBL" id="AMCI01000897">
    <property type="protein sequence ID" value="EJX07361.1"/>
    <property type="molecule type" value="Genomic_DNA"/>
</dbReference>
<evidence type="ECO:0000313" key="7">
    <source>
        <dbReference type="EMBL" id="EJX07361.1"/>
    </source>
</evidence>
<proteinExistence type="inferred from homology"/>
<comment type="similarity">
    <text evidence="1">Belongs to the methyltransferase superfamily. RsmH family.</text>
</comment>
<dbReference type="InterPro" id="IPR023397">
    <property type="entry name" value="SAM-dep_MeTrfase_MraW_recog"/>
</dbReference>
<dbReference type="GO" id="GO:0005737">
    <property type="term" value="C:cytoplasm"/>
    <property type="evidence" value="ECO:0007669"/>
    <property type="project" value="TreeGrafter"/>
</dbReference>
<keyword evidence="4 7" id="KW-0489">Methyltransferase</keyword>
<evidence type="ECO:0000256" key="4">
    <source>
        <dbReference type="ARBA" id="ARBA00022603"/>
    </source>
</evidence>
<keyword evidence="6" id="KW-0949">S-adenosyl-L-methionine</keyword>
<evidence type="ECO:0000256" key="6">
    <source>
        <dbReference type="ARBA" id="ARBA00022691"/>
    </source>
</evidence>
<evidence type="ECO:0000256" key="5">
    <source>
        <dbReference type="ARBA" id="ARBA00022679"/>
    </source>
</evidence>
<dbReference type="PIRSF" id="PIRSF004486">
    <property type="entry name" value="MraW"/>
    <property type="match status" value="1"/>
</dbReference>
<comment type="caution">
    <text evidence="7">The sequence shown here is derived from an EMBL/GenBank/DDBJ whole genome shotgun (WGS) entry which is preliminary data.</text>
</comment>
<sequence>MSEKFIHLSVLGEEAPEALVCNPDGLYVDGTFGRGGHSRRILAKLSEKGRLIAFDRDPAAIEASKAIEDPRFSIIHEPFSTMRESLAAVGVDQVDGIFLDIGVSSPQIDDASRGFSFRFDGPLDMRMDTTRGLTAAQWLATASEGEIRQVIKVYGEEKFAGPIARAIVTERAVRPIETTKALADLVARVVPRNRKDMGQHPATRTFQAIRIEINHELDELKTALSAAGELLRPEGRLAVISFHSLEDRIVKHFFEAMAHPERELDPRLPLTQAMLPKPLFDQVERIKPGAAECEVNPRARSAILRVATRTTAPWRTEAGVCAG</sequence>
<dbReference type="GO" id="GO:0071424">
    <property type="term" value="F:rRNA (cytosine-N4-)-methyltransferase activity"/>
    <property type="evidence" value="ECO:0007669"/>
    <property type="project" value="TreeGrafter"/>
</dbReference>
<dbReference type="SUPFAM" id="SSF81799">
    <property type="entry name" value="Putative methyltransferase TM0872, insert domain"/>
    <property type="match status" value="1"/>
</dbReference>
<keyword evidence="5 7" id="KW-0808">Transferase</keyword>
<organism evidence="7">
    <name type="scientific">gut metagenome</name>
    <dbReference type="NCBI Taxonomy" id="749906"/>
    <lineage>
        <taxon>unclassified sequences</taxon>
        <taxon>metagenomes</taxon>
        <taxon>organismal metagenomes</taxon>
    </lineage>
</organism>
<dbReference type="AlphaFoldDB" id="J9D3X1"/>
<evidence type="ECO:0000256" key="1">
    <source>
        <dbReference type="ARBA" id="ARBA00010396"/>
    </source>
</evidence>
<dbReference type="InterPro" id="IPR002903">
    <property type="entry name" value="RsmH"/>
</dbReference>
<reference evidence="7" key="1">
    <citation type="journal article" date="2012" name="PLoS ONE">
        <title>Gene sets for utilization of primary and secondary nutrition supplies in the distal gut of endangered iberian lynx.</title>
        <authorList>
            <person name="Alcaide M."/>
            <person name="Messina E."/>
            <person name="Richter M."/>
            <person name="Bargiela R."/>
            <person name="Peplies J."/>
            <person name="Huws S.A."/>
            <person name="Newbold C.J."/>
            <person name="Golyshin P.N."/>
            <person name="Simon M.A."/>
            <person name="Lopez G."/>
            <person name="Yakimov M.M."/>
            <person name="Ferrer M."/>
        </authorList>
    </citation>
    <scope>NUCLEOTIDE SEQUENCE</scope>
</reference>
<gene>
    <name evidence="7" type="ORF">EVA_04532</name>
</gene>
<dbReference type="PANTHER" id="PTHR11265">
    <property type="entry name" value="S-ADENOSYL-METHYLTRANSFERASE MRAW"/>
    <property type="match status" value="1"/>
</dbReference>
<protein>
    <submittedName>
        <fullName evidence="7">Bacterial methyltransferase</fullName>
        <ecNumber evidence="7">2.1.1.-</ecNumber>
    </submittedName>
</protein>
<dbReference type="FunFam" id="1.10.150.170:FF:000001">
    <property type="entry name" value="Ribosomal RNA small subunit methyltransferase H"/>
    <property type="match status" value="1"/>
</dbReference>
<dbReference type="HAMAP" id="MF_01007">
    <property type="entry name" value="16SrRNA_methyltr_H"/>
    <property type="match status" value="1"/>
</dbReference>
<dbReference type="SUPFAM" id="SSF53335">
    <property type="entry name" value="S-adenosyl-L-methionine-dependent methyltransferases"/>
    <property type="match status" value="1"/>
</dbReference>
<dbReference type="NCBIfam" id="TIGR00006">
    <property type="entry name" value="16S rRNA (cytosine(1402)-N(4))-methyltransferase RsmH"/>
    <property type="match status" value="1"/>
</dbReference>
<dbReference type="PANTHER" id="PTHR11265:SF0">
    <property type="entry name" value="12S RRNA N4-METHYLCYTIDINE METHYLTRANSFERASE"/>
    <property type="match status" value="1"/>
</dbReference>
<dbReference type="GO" id="GO:0070475">
    <property type="term" value="P:rRNA base methylation"/>
    <property type="evidence" value="ECO:0007669"/>
    <property type="project" value="TreeGrafter"/>
</dbReference>
<dbReference type="Pfam" id="PF01795">
    <property type="entry name" value="Methyltransf_5"/>
    <property type="match status" value="1"/>
</dbReference>
<dbReference type="EC" id="2.1.1.-" evidence="7"/>